<dbReference type="AlphaFoldDB" id="A0A6A5XLM7"/>
<feature type="region of interest" description="Disordered" evidence="1">
    <location>
        <begin position="14"/>
        <end position="121"/>
    </location>
</feature>
<protein>
    <submittedName>
        <fullName evidence="2">Uncharacterized protein</fullName>
    </submittedName>
</protein>
<dbReference type="RefSeq" id="XP_033382517.1">
    <property type="nucleotide sequence ID" value="XM_033532069.1"/>
</dbReference>
<name>A0A6A5XLM7_9PLEO</name>
<dbReference type="EMBL" id="ML978070">
    <property type="protein sequence ID" value="KAF2014178.1"/>
    <property type="molecule type" value="Genomic_DNA"/>
</dbReference>
<evidence type="ECO:0000313" key="3">
    <source>
        <dbReference type="Proteomes" id="UP000799778"/>
    </source>
</evidence>
<evidence type="ECO:0000313" key="2">
    <source>
        <dbReference type="EMBL" id="KAF2014178.1"/>
    </source>
</evidence>
<reference evidence="2" key="1">
    <citation type="journal article" date="2020" name="Stud. Mycol.">
        <title>101 Dothideomycetes genomes: a test case for predicting lifestyles and emergence of pathogens.</title>
        <authorList>
            <person name="Haridas S."/>
            <person name="Albert R."/>
            <person name="Binder M."/>
            <person name="Bloem J."/>
            <person name="Labutti K."/>
            <person name="Salamov A."/>
            <person name="Andreopoulos B."/>
            <person name="Baker S."/>
            <person name="Barry K."/>
            <person name="Bills G."/>
            <person name="Bluhm B."/>
            <person name="Cannon C."/>
            <person name="Castanera R."/>
            <person name="Culley D."/>
            <person name="Daum C."/>
            <person name="Ezra D."/>
            <person name="Gonzalez J."/>
            <person name="Henrissat B."/>
            <person name="Kuo A."/>
            <person name="Liang C."/>
            <person name="Lipzen A."/>
            <person name="Lutzoni F."/>
            <person name="Magnuson J."/>
            <person name="Mondo S."/>
            <person name="Nolan M."/>
            <person name="Ohm R."/>
            <person name="Pangilinan J."/>
            <person name="Park H.-J."/>
            <person name="Ramirez L."/>
            <person name="Alfaro M."/>
            <person name="Sun H."/>
            <person name="Tritt A."/>
            <person name="Yoshinaga Y."/>
            <person name="Zwiers L.-H."/>
            <person name="Turgeon B."/>
            <person name="Goodwin S."/>
            <person name="Spatafora J."/>
            <person name="Crous P."/>
            <person name="Grigoriev I."/>
        </authorList>
    </citation>
    <scope>NUCLEOTIDE SEQUENCE</scope>
    <source>
        <strain evidence="2">CBS 175.79</strain>
    </source>
</reference>
<evidence type="ECO:0000256" key="1">
    <source>
        <dbReference type="SAM" id="MobiDB-lite"/>
    </source>
</evidence>
<keyword evidence="3" id="KW-1185">Reference proteome</keyword>
<dbReference type="GeneID" id="54289466"/>
<dbReference type="Proteomes" id="UP000799778">
    <property type="component" value="Unassembled WGS sequence"/>
</dbReference>
<accession>A0A6A5XLM7</accession>
<proteinExistence type="predicted"/>
<feature type="compositionally biased region" description="Pro residues" evidence="1">
    <location>
        <begin position="67"/>
        <end position="87"/>
    </location>
</feature>
<feature type="compositionally biased region" description="Pro residues" evidence="1">
    <location>
        <begin position="46"/>
        <end position="59"/>
    </location>
</feature>
<organism evidence="2 3">
    <name type="scientific">Aaosphaeria arxii CBS 175.79</name>
    <dbReference type="NCBI Taxonomy" id="1450172"/>
    <lineage>
        <taxon>Eukaryota</taxon>
        <taxon>Fungi</taxon>
        <taxon>Dikarya</taxon>
        <taxon>Ascomycota</taxon>
        <taxon>Pezizomycotina</taxon>
        <taxon>Dothideomycetes</taxon>
        <taxon>Pleosporomycetidae</taxon>
        <taxon>Pleosporales</taxon>
        <taxon>Pleosporales incertae sedis</taxon>
        <taxon>Aaosphaeria</taxon>
    </lineage>
</organism>
<gene>
    <name evidence="2" type="ORF">BU24DRAFT_462988</name>
</gene>
<sequence length="202" mass="22341">MPFHIISHHLPLPWRRRKHSKLPDEESLTLTLTPDASSEPEKPTSRPSPPLPPPQPQKPSTPRTPETAPPHIPSTPPVSLPSPPPAVHEPTQLTLLTRLRFSRRTPSPQPLSWRRRDDRDAHLSRDAPREIFTRRSFDDPGLRDAWARSVERERVICEGWGRGVVGMGRVEGERVGAALRSVGLGAVGIGGDGGEKGKGREV</sequence>